<reference evidence="10 11" key="1">
    <citation type="submission" date="2018-02" db="EMBL/GenBank/DDBJ databases">
        <title>Genomic Encyclopedia of Archaeal and Bacterial Type Strains, Phase II (KMG-II): from individual species to whole genera.</title>
        <authorList>
            <person name="Goeker M."/>
        </authorList>
    </citation>
    <scope>NUCLEOTIDE SEQUENCE [LARGE SCALE GENOMIC DNA]</scope>
    <source>
        <strain evidence="10 11">DSM 3808</strain>
    </source>
</reference>
<dbReference type="PANTHER" id="PTHR30329">
    <property type="entry name" value="STATOR ELEMENT OF FLAGELLAR MOTOR COMPLEX"/>
    <property type="match status" value="1"/>
</dbReference>
<dbReference type="Proteomes" id="UP000237749">
    <property type="component" value="Unassembled WGS sequence"/>
</dbReference>
<name>A0A2S6HRE1_9FIRM</name>
<evidence type="ECO:0000256" key="4">
    <source>
        <dbReference type="ARBA" id="ARBA00022692"/>
    </source>
</evidence>
<comment type="subcellular location">
    <subcellularLocation>
        <location evidence="1">Cell membrane</location>
        <topology evidence="1">Single-pass membrane protein</topology>
    </subcellularLocation>
</comment>
<dbReference type="GO" id="GO:0005886">
    <property type="term" value="C:plasma membrane"/>
    <property type="evidence" value="ECO:0007669"/>
    <property type="project" value="UniProtKB-SubCell"/>
</dbReference>
<gene>
    <name evidence="10" type="ORF">BXY41_10753</name>
</gene>
<keyword evidence="11" id="KW-1185">Reference proteome</keyword>
<dbReference type="InterPro" id="IPR006665">
    <property type="entry name" value="OmpA-like"/>
</dbReference>
<dbReference type="EMBL" id="PTJA01000007">
    <property type="protein sequence ID" value="PPK80125.1"/>
    <property type="molecule type" value="Genomic_DNA"/>
</dbReference>
<evidence type="ECO:0000256" key="8">
    <source>
        <dbReference type="SAM" id="Phobius"/>
    </source>
</evidence>
<sequence length="233" mass="25479">MRKRMMDTDGEKDNSDRWLLTYSDMITLLLALFIIMYGMSSVDTVKVKQMSQGLEQVLNHTSQTADGSTGGTVTGIQPADNLEKVYKALQNYISDNNLGQMIDLSSTGSSVTIHLKDAMLFSPNTAVLLPESKPVIQEISSSLQSIYTDINHITITGNTADLGNRDPANEADSWQLSVDRAVSVLNQMTAMGLEADKMSIEGNSHYNPIASNDTESGRAQNRRVEITITGRAN</sequence>
<keyword evidence="5 8" id="KW-1133">Transmembrane helix</keyword>
<dbReference type="Pfam" id="PF13677">
    <property type="entry name" value="MotB_plug"/>
    <property type="match status" value="1"/>
</dbReference>
<evidence type="ECO:0000313" key="11">
    <source>
        <dbReference type="Proteomes" id="UP000237749"/>
    </source>
</evidence>
<dbReference type="Gene3D" id="3.30.1330.60">
    <property type="entry name" value="OmpA-like domain"/>
    <property type="match status" value="1"/>
</dbReference>
<feature type="domain" description="OmpA-like" evidence="9">
    <location>
        <begin position="108"/>
        <end position="232"/>
    </location>
</feature>
<evidence type="ECO:0000256" key="7">
    <source>
        <dbReference type="PROSITE-ProRule" id="PRU00473"/>
    </source>
</evidence>
<evidence type="ECO:0000256" key="6">
    <source>
        <dbReference type="ARBA" id="ARBA00023136"/>
    </source>
</evidence>
<comment type="caution">
    <text evidence="10">The sequence shown here is derived from an EMBL/GenBank/DDBJ whole genome shotgun (WGS) entry which is preliminary data.</text>
</comment>
<dbReference type="InterPro" id="IPR025713">
    <property type="entry name" value="MotB-like_N_dom"/>
</dbReference>
<accession>A0A2S6HRE1</accession>
<dbReference type="RefSeq" id="WP_104437462.1">
    <property type="nucleotide sequence ID" value="NZ_PTJA01000007.1"/>
</dbReference>
<dbReference type="SUPFAM" id="SSF103088">
    <property type="entry name" value="OmpA-like"/>
    <property type="match status" value="1"/>
</dbReference>
<dbReference type="InterPro" id="IPR050330">
    <property type="entry name" value="Bact_OuterMem_StrucFunc"/>
</dbReference>
<dbReference type="PANTHER" id="PTHR30329:SF21">
    <property type="entry name" value="LIPOPROTEIN YIAD-RELATED"/>
    <property type="match status" value="1"/>
</dbReference>
<feature type="transmembrane region" description="Helical" evidence="8">
    <location>
        <begin position="20"/>
        <end position="39"/>
    </location>
</feature>
<protein>
    <submittedName>
        <fullName evidence="10">Chemotaxis protein MotB</fullName>
    </submittedName>
</protein>
<dbReference type="CDD" id="cd07185">
    <property type="entry name" value="OmpA_C-like"/>
    <property type="match status" value="1"/>
</dbReference>
<dbReference type="Pfam" id="PF00691">
    <property type="entry name" value="OmpA"/>
    <property type="match status" value="1"/>
</dbReference>
<evidence type="ECO:0000256" key="1">
    <source>
        <dbReference type="ARBA" id="ARBA00004162"/>
    </source>
</evidence>
<proteinExistence type="inferred from homology"/>
<dbReference type="OrthoDB" id="9815217at2"/>
<organism evidence="10 11">
    <name type="scientific">Lacrimispora xylanisolvens</name>
    <dbReference type="NCBI Taxonomy" id="384636"/>
    <lineage>
        <taxon>Bacteria</taxon>
        <taxon>Bacillati</taxon>
        <taxon>Bacillota</taxon>
        <taxon>Clostridia</taxon>
        <taxon>Lachnospirales</taxon>
        <taxon>Lachnospiraceae</taxon>
        <taxon>Lacrimispora</taxon>
    </lineage>
</organism>
<evidence type="ECO:0000313" key="10">
    <source>
        <dbReference type="EMBL" id="PPK80125.1"/>
    </source>
</evidence>
<keyword evidence="3" id="KW-1003">Cell membrane</keyword>
<keyword evidence="6 7" id="KW-0472">Membrane</keyword>
<keyword evidence="4 8" id="KW-0812">Transmembrane</keyword>
<evidence type="ECO:0000259" key="9">
    <source>
        <dbReference type="PROSITE" id="PS51123"/>
    </source>
</evidence>
<dbReference type="AlphaFoldDB" id="A0A2S6HRE1"/>
<evidence type="ECO:0000256" key="3">
    <source>
        <dbReference type="ARBA" id="ARBA00022475"/>
    </source>
</evidence>
<dbReference type="InterPro" id="IPR036737">
    <property type="entry name" value="OmpA-like_sf"/>
</dbReference>
<evidence type="ECO:0000256" key="2">
    <source>
        <dbReference type="ARBA" id="ARBA00008914"/>
    </source>
</evidence>
<dbReference type="PROSITE" id="PS51123">
    <property type="entry name" value="OMPA_2"/>
    <property type="match status" value="1"/>
</dbReference>
<comment type="similarity">
    <text evidence="2">Belongs to the MotB family.</text>
</comment>
<evidence type="ECO:0000256" key="5">
    <source>
        <dbReference type="ARBA" id="ARBA00022989"/>
    </source>
</evidence>